<reference evidence="1 2" key="1">
    <citation type="submission" date="2019-08" db="EMBL/GenBank/DDBJ databases">
        <title>Hyperibacter terrae gen. nov., sp. nov. and Hyperibacter viscosus sp. nov., two new members in the family Rhodospirillaceae isolated from the rhizosphere of Hypericum perforatum.</title>
        <authorList>
            <person name="Noviana Z."/>
        </authorList>
    </citation>
    <scope>NUCLEOTIDE SEQUENCE [LARGE SCALE GENOMIC DNA]</scope>
    <source>
        <strain evidence="1 2">R5913</strain>
    </source>
</reference>
<keyword evidence="2" id="KW-1185">Reference proteome</keyword>
<dbReference type="KEGG" id="htq:FRZ44_01280"/>
<proteinExistence type="predicted"/>
<accession>A0A5J6MC71</accession>
<dbReference type="AlphaFoldDB" id="A0A5J6MC71"/>
<protein>
    <submittedName>
        <fullName evidence="1">Uncharacterized protein</fullName>
    </submittedName>
</protein>
<name>A0A5J6MC71_9PROT</name>
<evidence type="ECO:0000313" key="1">
    <source>
        <dbReference type="EMBL" id="QEX14853.1"/>
    </source>
</evidence>
<organism evidence="1 2">
    <name type="scientific">Hypericibacter terrae</name>
    <dbReference type="NCBI Taxonomy" id="2602015"/>
    <lineage>
        <taxon>Bacteria</taxon>
        <taxon>Pseudomonadati</taxon>
        <taxon>Pseudomonadota</taxon>
        <taxon>Alphaproteobacteria</taxon>
        <taxon>Rhodospirillales</taxon>
        <taxon>Dongiaceae</taxon>
        <taxon>Hypericibacter</taxon>
    </lineage>
</organism>
<gene>
    <name evidence="1" type="ORF">FRZ44_01280</name>
</gene>
<dbReference type="Proteomes" id="UP000326202">
    <property type="component" value="Chromosome"/>
</dbReference>
<evidence type="ECO:0000313" key="2">
    <source>
        <dbReference type="Proteomes" id="UP000326202"/>
    </source>
</evidence>
<sequence length="165" mass="18011">MLLHEGQQQVSLLHAIVPLSFEQALGAAEPPGRWTRLTSKEKTKTYPERATGPAHAFVCINVGVMGTIERPHIIVFAANQIGGHCKQFEILDSQPNCKVGAFERVVCIGPGPPFVMLSAPFEVIESFRGAAAQWALIGAAHTLRSGGSSADWQRIQHSCINWAWR</sequence>
<dbReference type="EMBL" id="CP042906">
    <property type="protein sequence ID" value="QEX14853.1"/>
    <property type="molecule type" value="Genomic_DNA"/>
</dbReference>